<dbReference type="EMBL" id="BMMV01000035">
    <property type="protein sequence ID" value="GGK27726.1"/>
    <property type="molecule type" value="Genomic_DNA"/>
</dbReference>
<evidence type="ECO:0000313" key="2">
    <source>
        <dbReference type="Proteomes" id="UP000660265"/>
    </source>
</evidence>
<reference evidence="2" key="1">
    <citation type="journal article" date="2019" name="Int. J. Syst. Evol. Microbiol.">
        <title>The Global Catalogue of Microorganisms (GCM) 10K type strain sequencing project: providing services to taxonomists for standard genome sequencing and annotation.</title>
        <authorList>
            <consortium name="The Broad Institute Genomics Platform"/>
            <consortium name="The Broad Institute Genome Sequencing Center for Infectious Disease"/>
            <person name="Wu L."/>
            <person name="Ma J."/>
        </authorList>
    </citation>
    <scope>NUCLEOTIDE SEQUENCE [LARGE SCALE GENOMIC DNA]</scope>
    <source>
        <strain evidence="2">CGMCC 4.7275</strain>
    </source>
</reference>
<accession>A0ABQ2EVM2</accession>
<keyword evidence="2" id="KW-1185">Reference proteome</keyword>
<protein>
    <submittedName>
        <fullName evidence="1">Uncharacterized protein</fullName>
    </submittedName>
</protein>
<sequence>MDSREDPPAHQAGDAEEFVELMWQLKQQSGLIYRQFEGTGIRTVHHLEKLPSQSGGGPA</sequence>
<dbReference type="RefSeq" id="WP_189111599.1">
    <property type="nucleotide sequence ID" value="NZ_BMMV01000035.1"/>
</dbReference>
<gene>
    <name evidence="1" type="ORF">GCM10011583_69680</name>
</gene>
<dbReference type="Proteomes" id="UP000660265">
    <property type="component" value="Unassembled WGS sequence"/>
</dbReference>
<name>A0ABQ2EVM2_9ACTN</name>
<evidence type="ECO:0000313" key="1">
    <source>
        <dbReference type="EMBL" id="GGK27726.1"/>
    </source>
</evidence>
<comment type="caution">
    <text evidence="1">The sequence shown here is derived from an EMBL/GenBank/DDBJ whole genome shotgun (WGS) entry which is preliminary data.</text>
</comment>
<organism evidence="1 2">
    <name type="scientific">Streptomyces camponoticapitis</name>
    <dbReference type="NCBI Taxonomy" id="1616125"/>
    <lineage>
        <taxon>Bacteria</taxon>
        <taxon>Bacillati</taxon>
        <taxon>Actinomycetota</taxon>
        <taxon>Actinomycetes</taxon>
        <taxon>Kitasatosporales</taxon>
        <taxon>Streptomycetaceae</taxon>
        <taxon>Streptomyces</taxon>
    </lineage>
</organism>
<proteinExistence type="predicted"/>